<keyword evidence="2" id="KW-1185">Reference proteome</keyword>
<sequence>MTRALLGALAQDPSTPFHRDESAVLIVLLRTTTFTIRPRNDFVLKGVGLFFINSLDQLWPGATRAARALRSSREGERSIVSFWVRDFHTDRNVDFFSVLHVWRNFGSASQAEELDEFVVRGRLNAAISMCAAIDHRRRADPRLFYIRLDEGSLLHS</sequence>
<reference evidence="2" key="1">
    <citation type="submission" date="2024-06" db="EMBL/GenBank/DDBJ databases">
        <title>Multi-omics analyses provide insights into the biosynthesis of the anticancer antibiotic pleurotin in Hohenbuehelia grisea.</title>
        <authorList>
            <person name="Weaver J.A."/>
            <person name="Alberti F."/>
        </authorList>
    </citation>
    <scope>NUCLEOTIDE SEQUENCE [LARGE SCALE GENOMIC DNA]</scope>
    <source>
        <strain evidence="2">T-177</strain>
    </source>
</reference>
<protein>
    <submittedName>
        <fullName evidence="1">Uncharacterized protein</fullName>
    </submittedName>
</protein>
<accession>A0ABR3JYF0</accession>
<comment type="caution">
    <text evidence="1">The sequence shown here is derived from an EMBL/GenBank/DDBJ whole genome shotgun (WGS) entry which is preliminary data.</text>
</comment>
<dbReference type="Proteomes" id="UP001556367">
    <property type="component" value="Unassembled WGS sequence"/>
</dbReference>
<name>A0ABR3JYF0_9AGAR</name>
<proteinExistence type="predicted"/>
<evidence type="ECO:0000313" key="2">
    <source>
        <dbReference type="Proteomes" id="UP001556367"/>
    </source>
</evidence>
<organism evidence="1 2">
    <name type="scientific">Hohenbuehelia grisea</name>
    <dbReference type="NCBI Taxonomy" id="104357"/>
    <lineage>
        <taxon>Eukaryota</taxon>
        <taxon>Fungi</taxon>
        <taxon>Dikarya</taxon>
        <taxon>Basidiomycota</taxon>
        <taxon>Agaricomycotina</taxon>
        <taxon>Agaricomycetes</taxon>
        <taxon>Agaricomycetidae</taxon>
        <taxon>Agaricales</taxon>
        <taxon>Pleurotineae</taxon>
        <taxon>Pleurotaceae</taxon>
        <taxon>Hohenbuehelia</taxon>
    </lineage>
</organism>
<evidence type="ECO:0000313" key="1">
    <source>
        <dbReference type="EMBL" id="KAL0960220.1"/>
    </source>
</evidence>
<gene>
    <name evidence="1" type="ORF">HGRIS_011854</name>
</gene>
<dbReference type="EMBL" id="JASNQZ010000002">
    <property type="protein sequence ID" value="KAL0960220.1"/>
    <property type="molecule type" value="Genomic_DNA"/>
</dbReference>